<accession>A0A0N4XL85</accession>
<sequence length="80" mass="9163">MPAQSENFLALEENSVSATFHDQGWLFHLYWTMFGSPHAAEHLCEMDEKVNAFSLSSAQSYKKIRNLWSPSSEIITELNI</sequence>
<protein>
    <submittedName>
        <fullName evidence="1 3">Uncharacterized protein</fullName>
    </submittedName>
</protein>
<reference evidence="1 2" key="2">
    <citation type="submission" date="2018-11" db="EMBL/GenBank/DDBJ databases">
        <authorList>
            <consortium name="Pathogen Informatics"/>
        </authorList>
    </citation>
    <scope>NUCLEOTIDE SEQUENCE [LARGE SCALE GENOMIC DNA]</scope>
</reference>
<dbReference type="WBParaSite" id="NBR_0000328701-mRNA-1">
    <property type="protein sequence ID" value="NBR_0000328701-mRNA-1"/>
    <property type="gene ID" value="NBR_0000328701"/>
</dbReference>
<name>A0A0N4XL85_NIPBR</name>
<gene>
    <name evidence="1" type="ORF">NBR_LOCUS3288</name>
</gene>
<evidence type="ECO:0000313" key="3">
    <source>
        <dbReference type="WBParaSite" id="NBR_0000328701-mRNA-1"/>
    </source>
</evidence>
<proteinExistence type="predicted"/>
<evidence type="ECO:0000313" key="2">
    <source>
        <dbReference type="Proteomes" id="UP000271162"/>
    </source>
</evidence>
<dbReference type="Proteomes" id="UP000271162">
    <property type="component" value="Unassembled WGS sequence"/>
</dbReference>
<dbReference type="EMBL" id="UYSL01004775">
    <property type="protein sequence ID" value="VDL66877.1"/>
    <property type="molecule type" value="Genomic_DNA"/>
</dbReference>
<organism evidence="3">
    <name type="scientific">Nippostrongylus brasiliensis</name>
    <name type="common">Rat hookworm</name>
    <dbReference type="NCBI Taxonomy" id="27835"/>
    <lineage>
        <taxon>Eukaryota</taxon>
        <taxon>Metazoa</taxon>
        <taxon>Ecdysozoa</taxon>
        <taxon>Nematoda</taxon>
        <taxon>Chromadorea</taxon>
        <taxon>Rhabditida</taxon>
        <taxon>Rhabditina</taxon>
        <taxon>Rhabditomorpha</taxon>
        <taxon>Strongyloidea</taxon>
        <taxon>Heligmosomidae</taxon>
        <taxon>Nippostrongylus</taxon>
    </lineage>
</organism>
<evidence type="ECO:0000313" key="1">
    <source>
        <dbReference type="EMBL" id="VDL66877.1"/>
    </source>
</evidence>
<dbReference type="AlphaFoldDB" id="A0A0N4XL85"/>
<keyword evidence="2" id="KW-1185">Reference proteome</keyword>
<reference evidence="3" key="1">
    <citation type="submission" date="2017-02" db="UniProtKB">
        <authorList>
            <consortium name="WormBaseParasite"/>
        </authorList>
    </citation>
    <scope>IDENTIFICATION</scope>
</reference>